<dbReference type="Gramene" id="OB03G46760.1">
    <property type="protein sequence ID" value="OB03G46760.1"/>
    <property type="gene ID" value="OB03G46760"/>
</dbReference>
<dbReference type="OMA" id="PRVATQH"/>
<name>J3LUF0_ORYBR</name>
<evidence type="ECO:0000313" key="2">
    <source>
        <dbReference type="EnsemblPlants" id="OB03G46760.1"/>
    </source>
</evidence>
<dbReference type="InterPro" id="IPR006461">
    <property type="entry name" value="PLAC_motif_containing"/>
</dbReference>
<dbReference type="Pfam" id="PF04749">
    <property type="entry name" value="PLAC8"/>
    <property type="match status" value="1"/>
</dbReference>
<feature type="region of interest" description="Disordered" evidence="1">
    <location>
        <begin position="148"/>
        <end position="189"/>
    </location>
</feature>
<dbReference type="Proteomes" id="UP000006038">
    <property type="component" value="Chromosome 3"/>
</dbReference>
<evidence type="ECO:0000256" key="1">
    <source>
        <dbReference type="SAM" id="MobiDB-lite"/>
    </source>
</evidence>
<dbReference type="HOGENOM" id="CLU_123561_0_0_1"/>
<accession>J3LUF0</accession>
<organism evidence="2">
    <name type="scientific">Oryza brachyantha</name>
    <name type="common">malo sina</name>
    <dbReference type="NCBI Taxonomy" id="4533"/>
    <lineage>
        <taxon>Eukaryota</taxon>
        <taxon>Viridiplantae</taxon>
        <taxon>Streptophyta</taxon>
        <taxon>Embryophyta</taxon>
        <taxon>Tracheophyta</taxon>
        <taxon>Spermatophyta</taxon>
        <taxon>Magnoliopsida</taxon>
        <taxon>Liliopsida</taxon>
        <taxon>Poales</taxon>
        <taxon>Poaceae</taxon>
        <taxon>BOP clade</taxon>
        <taxon>Oryzoideae</taxon>
        <taxon>Oryzeae</taxon>
        <taxon>Oryzinae</taxon>
        <taxon>Oryza</taxon>
    </lineage>
</organism>
<dbReference type="STRING" id="4533.J3LUF0"/>
<dbReference type="eggNOG" id="ENOG502S7UD">
    <property type="taxonomic scope" value="Eukaryota"/>
</dbReference>
<reference evidence="2" key="2">
    <citation type="submission" date="2013-04" db="UniProtKB">
        <authorList>
            <consortium name="EnsemblPlants"/>
        </authorList>
    </citation>
    <scope>IDENTIFICATION</scope>
</reference>
<sequence>MEFGCCPFPLACCCRPEQDVQVPGEARRRSMQVDKPAAAPVSGVPVGSGASWSSGLFDCFDDFGLCCLTWWCPCVTFGRVAEMVDMGATSCGDSGAMYALLATVTGCQWIYLPVPRQDARPVRPRRRALRRLLRPLLLRAVRALPGVQGAHPPRLPPQPRVATQHGAPRRRHRPARRALHGTLATSQPS</sequence>
<reference evidence="2" key="1">
    <citation type="journal article" date="2013" name="Nat. Commun.">
        <title>Whole-genome sequencing of Oryza brachyantha reveals mechanisms underlying Oryza genome evolution.</title>
        <authorList>
            <person name="Chen J."/>
            <person name="Huang Q."/>
            <person name="Gao D."/>
            <person name="Wang J."/>
            <person name="Lang Y."/>
            <person name="Liu T."/>
            <person name="Li B."/>
            <person name="Bai Z."/>
            <person name="Luis Goicoechea J."/>
            <person name="Liang C."/>
            <person name="Chen C."/>
            <person name="Zhang W."/>
            <person name="Sun S."/>
            <person name="Liao Y."/>
            <person name="Zhang X."/>
            <person name="Yang L."/>
            <person name="Song C."/>
            <person name="Wang M."/>
            <person name="Shi J."/>
            <person name="Liu G."/>
            <person name="Liu J."/>
            <person name="Zhou H."/>
            <person name="Zhou W."/>
            <person name="Yu Q."/>
            <person name="An N."/>
            <person name="Chen Y."/>
            <person name="Cai Q."/>
            <person name="Wang B."/>
            <person name="Liu B."/>
            <person name="Min J."/>
            <person name="Huang Y."/>
            <person name="Wu H."/>
            <person name="Li Z."/>
            <person name="Zhang Y."/>
            <person name="Yin Y."/>
            <person name="Song W."/>
            <person name="Jiang J."/>
            <person name="Jackson S.A."/>
            <person name="Wing R.A."/>
            <person name="Wang J."/>
            <person name="Chen M."/>
        </authorList>
    </citation>
    <scope>NUCLEOTIDE SEQUENCE [LARGE SCALE GENOMIC DNA]</scope>
    <source>
        <strain evidence="2">cv. IRGC 101232</strain>
    </source>
</reference>
<keyword evidence="3" id="KW-1185">Reference proteome</keyword>
<dbReference type="NCBIfam" id="TIGR01571">
    <property type="entry name" value="A_thal_Cys_rich"/>
    <property type="match status" value="1"/>
</dbReference>
<feature type="compositionally biased region" description="Basic residues" evidence="1">
    <location>
        <begin position="167"/>
        <end position="179"/>
    </location>
</feature>
<evidence type="ECO:0000313" key="3">
    <source>
        <dbReference type="Proteomes" id="UP000006038"/>
    </source>
</evidence>
<dbReference type="PANTHER" id="PTHR15907">
    <property type="entry name" value="DUF614 FAMILY PROTEIN-RELATED"/>
    <property type="match status" value="1"/>
</dbReference>
<dbReference type="AlphaFoldDB" id="J3LUF0"/>
<dbReference type="EnsemblPlants" id="OB03G46760.1">
    <property type="protein sequence ID" value="OB03G46760.1"/>
    <property type="gene ID" value="OB03G46760"/>
</dbReference>
<protein>
    <submittedName>
        <fullName evidence="2">Uncharacterized protein</fullName>
    </submittedName>
</protein>
<proteinExistence type="predicted"/>